<dbReference type="PANTHER" id="PTHR33442:SF1">
    <property type="entry name" value="TRANS-3-HYDROXY-L-PROLINE DEHYDRATASE"/>
    <property type="match status" value="1"/>
</dbReference>
<dbReference type="EMBL" id="UINC01112386">
    <property type="protein sequence ID" value="SVC81293.1"/>
    <property type="molecule type" value="Genomic_DNA"/>
</dbReference>
<dbReference type="Gene3D" id="3.10.310.10">
    <property type="entry name" value="Diaminopimelate Epimerase, Chain A, domain 1"/>
    <property type="match status" value="1"/>
</dbReference>
<reference evidence="2" key="1">
    <citation type="submission" date="2018-05" db="EMBL/GenBank/DDBJ databases">
        <authorList>
            <person name="Lanie J.A."/>
            <person name="Ng W.-L."/>
            <person name="Kazmierczak K.M."/>
            <person name="Andrzejewski T.M."/>
            <person name="Davidsen T.M."/>
            <person name="Wayne K.J."/>
            <person name="Tettelin H."/>
            <person name="Glass J.I."/>
            <person name="Rusch D."/>
            <person name="Podicherti R."/>
            <person name="Tsui H.-C.T."/>
            <person name="Winkler M.E."/>
        </authorList>
    </citation>
    <scope>NUCLEOTIDE SEQUENCE</scope>
</reference>
<evidence type="ECO:0000313" key="2">
    <source>
        <dbReference type="EMBL" id="SVC81293.1"/>
    </source>
</evidence>
<feature type="non-terminal residue" evidence="2">
    <location>
        <position position="1"/>
    </location>
</feature>
<protein>
    <recommendedName>
        <fullName evidence="3">Proline racemase</fullName>
    </recommendedName>
</protein>
<gene>
    <name evidence="2" type="ORF">METZ01_LOCUS334147</name>
</gene>
<feature type="non-terminal residue" evidence="2">
    <location>
        <position position="176"/>
    </location>
</feature>
<comment type="similarity">
    <text evidence="1">Belongs to the proline racemase family.</text>
</comment>
<dbReference type="AlphaFoldDB" id="A0A382Q6U3"/>
<proteinExistence type="inferred from homology"/>
<dbReference type="PANTHER" id="PTHR33442">
    <property type="entry name" value="TRANS-3-HYDROXY-L-PROLINE DEHYDRATASE"/>
    <property type="match status" value="1"/>
</dbReference>
<dbReference type="SUPFAM" id="SSF54506">
    <property type="entry name" value="Diaminopimelate epimerase-like"/>
    <property type="match status" value="1"/>
</dbReference>
<sequence>MHTGGEPLRVIIDGFPELKGKTILESRNYCKENFDYLRTALMFEPRGHADMYGCILLPPNDKYGDFGIIFLHNEGYSTMCGHAIIAISTLAVLMHWIDVEEGDNMIKIDTPCGRITSYTNVINGKVIGVRFHGVPSFVVGLDRTVNIEGLGSVTYDLAYGGAFYAYVDMNKHNFNF</sequence>
<name>A0A382Q6U3_9ZZZZ</name>
<accession>A0A382Q6U3</accession>
<dbReference type="FunFam" id="3.10.310.10:FF:000003">
    <property type="entry name" value="Proline racemase"/>
    <property type="match status" value="1"/>
</dbReference>
<dbReference type="Pfam" id="PF05544">
    <property type="entry name" value="Pro_racemase"/>
    <property type="match status" value="1"/>
</dbReference>
<evidence type="ECO:0000256" key="1">
    <source>
        <dbReference type="ARBA" id="ARBA00007529"/>
    </source>
</evidence>
<organism evidence="2">
    <name type="scientific">marine metagenome</name>
    <dbReference type="NCBI Taxonomy" id="408172"/>
    <lineage>
        <taxon>unclassified sequences</taxon>
        <taxon>metagenomes</taxon>
        <taxon>ecological metagenomes</taxon>
    </lineage>
</organism>
<dbReference type="InterPro" id="IPR008794">
    <property type="entry name" value="Pro_racemase_fam"/>
</dbReference>
<dbReference type="GO" id="GO:0016836">
    <property type="term" value="F:hydro-lyase activity"/>
    <property type="evidence" value="ECO:0007669"/>
    <property type="project" value="TreeGrafter"/>
</dbReference>
<evidence type="ECO:0008006" key="3">
    <source>
        <dbReference type="Google" id="ProtNLM"/>
    </source>
</evidence>